<gene>
    <name evidence="9" type="ORF">HPP92_003679</name>
</gene>
<dbReference type="Pfam" id="PF00347">
    <property type="entry name" value="Ribosomal_L6"/>
    <property type="match status" value="2"/>
</dbReference>
<feature type="domain" description="Large ribosomal subunit protein uL6 alpha-beta" evidence="8">
    <location>
        <begin position="88"/>
        <end position="160"/>
    </location>
</feature>
<dbReference type="FunFam" id="3.90.930.12:FF:000002">
    <property type="entry name" value="50S ribosomal protein L6"/>
    <property type="match status" value="1"/>
</dbReference>
<accession>A0A835SG29</accession>
<evidence type="ECO:0000256" key="5">
    <source>
        <dbReference type="ARBA" id="ARBA00023274"/>
    </source>
</evidence>
<dbReference type="OrthoDB" id="540873at2759"/>
<dbReference type="GO" id="GO:0005840">
    <property type="term" value="C:ribosome"/>
    <property type="evidence" value="ECO:0007669"/>
    <property type="project" value="UniProtKB-KW"/>
</dbReference>
<dbReference type="PRINTS" id="PR00059">
    <property type="entry name" value="RIBOSOMALL6"/>
</dbReference>
<dbReference type="EMBL" id="JADCNM010000001">
    <property type="protein sequence ID" value="KAG0503607.1"/>
    <property type="molecule type" value="Genomic_DNA"/>
</dbReference>
<dbReference type="FunFam" id="3.90.930.12:FF:000001">
    <property type="entry name" value="50S ribosomal protein L6"/>
    <property type="match status" value="1"/>
</dbReference>
<dbReference type="AlphaFoldDB" id="A0A835SG29"/>
<dbReference type="Gene3D" id="3.90.930.12">
    <property type="entry name" value="Ribosomal protein L6, alpha-beta domain"/>
    <property type="match status" value="2"/>
</dbReference>
<dbReference type="GO" id="GO:0003735">
    <property type="term" value="F:structural constituent of ribosome"/>
    <property type="evidence" value="ECO:0007669"/>
    <property type="project" value="InterPro"/>
</dbReference>
<keyword evidence="3" id="KW-0694">RNA-binding</keyword>
<organism evidence="9 10">
    <name type="scientific">Vanilla planifolia</name>
    <name type="common">Vanilla</name>
    <dbReference type="NCBI Taxonomy" id="51239"/>
    <lineage>
        <taxon>Eukaryota</taxon>
        <taxon>Viridiplantae</taxon>
        <taxon>Streptophyta</taxon>
        <taxon>Embryophyta</taxon>
        <taxon>Tracheophyta</taxon>
        <taxon>Spermatophyta</taxon>
        <taxon>Magnoliopsida</taxon>
        <taxon>Liliopsida</taxon>
        <taxon>Asparagales</taxon>
        <taxon>Orchidaceae</taxon>
        <taxon>Vanilloideae</taxon>
        <taxon>Vanilleae</taxon>
        <taxon>Vanilla</taxon>
    </lineage>
</organism>
<dbReference type="InterPro" id="IPR000702">
    <property type="entry name" value="Ribosomal_uL6-like"/>
</dbReference>
<comment type="similarity">
    <text evidence="1 7">Belongs to the universal ribosomal protein uL6 family.</text>
</comment>
<evidence type="ECO:0000256" key="2">
    <source>
        <dbReference type="ARBA" id="ARBA00022730"/>
    </source>
</evidence>
<dbReference type="PANTHER" id="PTHR11655">
    <property type="entry name" value="60S/50S RIBOSOMAL PROTEIN L6/L9"/>
    <property type="match status" value="1"/>
</dbReference>
<dbReference type="GO" id="GO:0006412">
    <property type="term" value="P:translation"/>
    <property type="evidence" value="ECO:0007669"/>
    <property type="project" value="InterPro"/>
</dbReference>
<keyword evidence="2" id="KW-0699">rRNA-binding</keyword>
<evidence type="ECO:0000256" key="4">
    <source>
        <dbReference type="ARBA" id="ARBA00022980"/>
    </source>
</evidence>
<dbReference type="PANTHER" id="PTHR11655:SF14">
    <property type="entry name" value="LARGE RIBOSOMAL SUBUNIT PROTEIN UL6M"/>
    <property type="match status" value="1"/>
</dbReference>
<dbReference type="PROSITE" id="PS00525">
    <property type="entry name" value="RIBOSOMAL_L6_1"/>
    <property type="match status" value="1"/>
</dbReference>
<dbReference type="GO" id="GO:0019843">
    <property type="term" value="F:rRNA binding"/>
    <property type="evidence" value="ECO:0007669"/>
    <property type="project" value="UniProtKB-KW"/>
</dbReference>
<dbReference type="InterPro" id="IPR019906">
    <property type="entry name" value="Ribosomal_uL6_bac-type"/>
</dbReference>
<evidence type="ECO:0000256" key="7">
    <source>
        <dbReference type="RuleBase" id="RU003869"/>
    </source>
</evidence>
<dbReference type="Proteomes" id="UP000639772">
    <property type="component" value="Chromosome 1"/>
</dbReference>
<protein>
    <recommendedName>
        <fullName evidence="6">Large ribosomal subunit protein uL6c</fullName>
    </recommendedName>
</protein>
<reference evidence="9 10" key="1">
    <citation type="journal article" date="2020" name="Nat. Food">
        <title>A phased Vanilla planifolia genome enables genetic improvement of flavour and production.</title>
        <authorList>
            <person name="Hasing T."/>
            <person name="Tang H."/>
            <person name="Brym M."/>
            <person name="Khazi F."/>
            <person name="Huang T."/>
            <person name="Chambers A.H."/>
        </authorList>
    </citation>
    <scope>NUCLEOTIDE SEQUENCE [LARGE SCALE GENOMIC DNA]</scope>
    <source>
        <tissue evidence="9">Leaf</tissue>
    </source>
</reference>
<dbReference type="InterPro" id="IPR002358">
    <property type="entry name" value="Ribosomal_uL6_CS"/>
</dbReference>
<evidence type="ECO:0000256" key="3">
    <source>
        <dbReference type="ARBA" id="ARBA00022884"/>
    </source>
</evidence>
<name>A0A835SG29_VANPL</name>
<dbReference type="HAMAP" id="MF_01365_B">
    <property type="entry name" value="Ribosomal_uL6_B"/>
    <property type="match status" value="1"/>
</dbReference>
<evidence type="ECO:0000259" key="8">
    <source>
        <dbReference type="Pfam" id="PF00347"/>
    </source>
</evidence>
<evidence type="ECO:0000313" key="10">
    <source>
        <dbReference type="Proteomes" id="UP000639772"/>
    </source>
</evidence>
<feature type="domain" description="Large ribosomal subunit protein uL6 alpha-beta" evidence="8">
    <location>
        <begin position="168"/>
        <end position="242"/>
    </location>
</feature>
<keyword evidence="5 7" id="KW-0687">Ribonucleoprotein</keyword>
<evidence type="ECO:0000256" key="6">
    <source>
        <dbReference type="ARBA" id="ARBA00069413"/>
    </source>
</evidence>
<dbReference type="GO" id="GO:1990904">
    <property type="term" value="C:ribonucleoprotein complex"/>
    <property type="evidence" value="ECO:0007669"/>
    <property type="project" value="UniProtKB-KW"/>
</dbReference>
<dbReference type="PROSITE" id="PS51257">
    <property type="entry name" value="PROKAR_LIPOPROTEIN"/>
    <property type="match status" value="1"/>
</dbReference>
<dbReference type="InterPro" id="IPR036789">
    <property type="entry name" value="Ribosomal_uL6-like_a/b-dom_sf"/>
</dbReference>
<sequence length="258" mass="28553">MKPRSRPSGDKIERKPWLCAGAGGGCAGKKLDMAAFSPSMRYPCLKSSFFGERSLICITSHRPASRVVFLSRPVQCKESRIGKKPIEVPSIVNVTMDGQDVRVKGPLGELSLTLPCEVRIEQEESGRLKLFRTLDTKRASKMHGLFRTLTDNMVVGVSKGFEKRLLLVGVGFRAVLEENDLVLSLGFSHPVRMAIPEGMQVKVEESTTIVVSGYNKYAIGDFAATIRRKRPPEPYKGKGVRYADEVVRKKEGKAGKKK</sequence>
<evidence type="ECO:0000313" key="9">
    <source>
        <dbReference type="EMBL" id="KAG0503607.1"/>
    </source>
</evidence>
<dbReference type="InterPro" id="IPR020040">
    <property type="entry name" value="Ribosomal_uL6_a/b-dom"/>
</dbReference>
<dbReference type="NCBIfam" id="TIGR03654">
    <property type="entry name" value="L6_bact"/>
    <property type="match status" value="1"/>
</dbReference>
<evidence type="ECO:0000256" key="1">
    <source>
        <dbReference type="ARBA" id="ARBA00009356"/>
    </source>
</evidence>
<dbReference type="SUPFAM" id="SSF56053">
    <property type="entry name" value="Ribosomal protein L6"/>
    <property type="match status" value="2"/>
</dbReference>
<proteinExistence type="inferred from homology"/>
<keyword evidence="4 7" id="KW-0689">Ribosomal protein</keyword>
<comment type="caution">
    <text evidence="9">The sequence shown here is derived from an EMBL/GenBank/DDBJ whole genome shotgun (WGS) entry which is preliminary data.</text>
</comment>